<dbReference type="EnsemblMetazoa" id="Aqu2.1.21615_001">
    <property type="protein sequence ID" value="Aqu2.1.21615_001"/>
    <property type="gene ID" value="Aqu2.1.21615"/>
</dbReference>
<keyword evidence="4" id="KW-0732">Signal</keyword>
<organism evidence="6">
    <name type="scientific">Amphimedon queenslandica</name>
    <name type="common">Sponge</name>
    <dbReference type="NCBI Taxonomy" id="400682"/>
    <lineage>
        <taxon>Eukaryota</taxon>
        <taxon>Metazoa</taxon>
        <taxon>Porifera</taxon>
        <taxon>Demospongiae</taxon>
        <taxon>Heteroscleromorpha</taxon>
        <taxon>Haplosclerida</taxon>
        <taxon>Niphatidae</taxon>
        <taxon>Amphimedon</taxon>
    </lineage>
</organism>
<dbReference type="GO" id="GO:0008234">
    <property type="term" value="F:cysteine-type peptidase activity"/>
    <property type="evidence" value="ECO:0007669"/>
    <property type="project" value="InterPro"/>
</dbReference>
<keyword evidence="3" id="KW-0378">Hydrolase</keyword>
<evidence type="ECO:0000256" key="4">
    <source>
        <dbReference type="SAM" id="SignalP"/>
    </source>
</evidence>
<dbReference type="Gene3D" id="3.40.395.10">
    <property type="entry name" value="Adenoviral Proteinase, Chain A"/>
    <property type="match status" value="1"/>
</dbReference>
<evidence type="ECO:0000256" key="1">
    <source>
        <dbReference type="ARBA" id="ARBA00005234"/>
    </source>
</evidence>
<feature type="signal peptide" evidence="4">
    <location>
        <begin position="1"/>
        <end position="20"/>
    </location>
</feature>
<accession>A0A1X7U1A6</accession>
<dbReference type="PANTHER" id="PTHR34718">
    <property type="entry name" value="PHD-TYPE DOMAIN-CONTAINING PROTEIN"/>
    <property type="match status" value="1"/>
</dbReference>
<sequence>MAAILMWVTWNRMLIPRGNARFIRPILLLLEENVLFLQVISPVQYHQFAALFFRRGSITCEDTGNRQHLYDLPQRGLEVPCCLTFSGSDKDVAKVKELLELAPKDIQHESLETSTPDEPPLKLQKLNLDNEGIVDADSVADGPANVEDEEWIYINYGPTSRLCLTVVDKKILRSGEFLADSHMAAAQLLLHHQFPNTKGLQNSLWITKSQIKIDHGLQIIHNRCNHWVLASNFQRDNTVEIFDSVFSSVSANTWNIIKNVFQPLMGKSPRVQLDKTQKQIGNKDCGLFAIAMATAVLNGQDPKAVQFHQQSMREHLMDCFEAKNITPFPLQIS</sequence>
<dbReference type="InterPro" id="IPR003653">
    <property type="entry name" value="Peptidase_C48_C"/>
</dbReference>
<dbReference type="SUPFAM" id="SSF54001">
    <property type="entry name" value="Cysteine proteinases"/>
    <property type="match status" value="1"/>
</dbReference>
<dbReference type="Pfam" id="PF02902">
    <property type="entry name" value="Peptidase_C48"/>
    <property type="match status" value="1"/>
</dbReference>
<dbReference type="OrthoDB" id="8187670at2759"/>
<evidence type="ECO:0000259" key="5">
    <source>
        <dbReference type="Pfam" id="PF02902"/>
    </source>
</evidence>
<dbReference type="GO" id="GO:0006508">
    <property type="term" value="P:proteolysis"/>
    <property type="evidence" value="ECO:0007669"/>
    <property type="project" value="UniProtKB-KW"/>
</dbReference>
<protein>
    <recommendedName>
        <fullName evidence="5">Ubiquitin-like protease family profile domain-containing protein</fullName>
    </recommendedName>
</protein>
<name>A0A1X7U1A6_AMPQE</name>
<evidence type="ECO:0000313" key="6">
    <source>
        <dbReference type="EnsemblMetazoa" id="Aqu2.1.21615_001"/>
    </source>
</evidence>
<keyword evidence="2" id="KW-0645">Protease</keyword>
<evidence type="ECO:0000256" key="3">
    <source>
        <dbReference type="ARBA" id="ARBA00022801"/>
    </source>
</evidence>
<dbReference type="PANTHER" id="PTHR34718:SF2">
    <property type="entry name" value="PHD-TYPE DOMAIN-CONTAINING PROTEIN"/>
    <property type="match status" value="1"/>
</dbReference>
<dbReference type="AlphaFoldDB" id="A0A1X7U1A6"/>
<evidence type="ECO:0000256" key="2">
    <source>
        <dbReference type="ARBA" id="ARBA00022670"/>
    </source>
</evidence>
<reference evidence="6" key="1">
    <citation type="submission" date="2017-05" db="UniProtKB">
        <authorList>
            <consortium name="EnsemblMetazoa"/>
        </authorList>
    </citation>
    <scope>IDENTIFICATION</scope>
</reference>
<proteinExistence type="inferred from homology"/>
<feature type="domain" description="Ubiquitin-like protease family profile" evidence="5">
    <location>
        <begin position="209"/>
        <end position="317"/>
    </location>
</feature>
<dbReference type="InParanoid" id="A0A1X7U1A6"/>
<feature type="chain" id="PRO_5012733654" description="Ubiquitin-like protease family profile domain-containing protein" evidence="4">
    <location>
        <begin position="21"/>
        <end position="333"/>
    </location>
</feature>
<dbReference type="InterPro" id="IPR038765">
    <property type="entry name" value="Papain-like_cys_pep_sf"/>
</dbReference>
<comment type="similarity">
    <text evidence="1">Belongs to the peptidase C48 family.</text>
</comment>